<evidence type="ECO:0008006" key="3">
    <source>
        <dbReference type="Google" id="ProtNLM"/>
    </source>
</evidence>
<gene>
    <name evidence="1" type="ORF">TRFO_20954</name>
</gene>
<keyword evidence="2" id="KW-1185">Reference proteome</keyword>
<reference evidence="1" key="1">
    <citation type="submission" date="2016-10" db="EMBL/GenBank/DDBJ databases">
        <authorList>
            <person name="Benchimol M."/>
            <person name="Almeida L.G."/>
            <person name="Vasconcelos A.T."/>
            <person name="Perreira-Neves A."/>
            <person name="Rosa I.A."/>
            <person name="Tasca T."/>
            <person name="Bogo M.R."/>
            <person name="de Souza W."/>
        </authorList>
    </citation>
    <scope>NUCLEOTIDE SEQUENCE [LARGE SCALE GENOMIC DNA]</scope>
    <source>
        <strain evidence="1">K</strain>
    </source>
</reference>
<dbReference type="RefSeq" id="XP_068363105.1">
    <property type="nucleotide sequence ID" value="XM_068501682.1"/>
</dbReference>
<proteinExistence type="predicted"/>
<dbReference type="GeneID" id="94836386"/>
<organism evidence="1 2">
    <name type="scientific">Tritrichomonas foetus</name>
    <dbReference type="NCBI Taxonomy" id="1144522"/>
    <lineage>
        <taxon>Eukaryota</taxon>
        <taxon>Metamonada</taxon>
        <taxon>Parabasalia</taxon>
        <taxon>Tritrichomonadida</taxon>
        <taxon>Tritrichomonadidae</taxon>
        <taxon>Tritrichomonas</taxon>
    </lineage>
</organism>
<dbReference type="OrthoDB" id="10412189at2759"/>
<evidence type="ECO:0000313" key="2">
    <source>
        <dbReference type="Proteomes" id="UP000179807"/>
    </source>
</evidence>
<name>A0A1J4KET1_9EUKA</name>
<dbReference type="Proteomes" id="UP000179807">
    <property type="component" value="Unassembled WGS sequence"/>
</dbReference>
<dbReference type="VEuPathDB" id="TrichDB:TRFO_20954"/>
<protein>
    <recommendedName>
        <fullName evidence="3">Condensation domain-containing protein</fullName>
    </recommendedName>
</protein>
<dbReference type="EMBL" id="MLAK01000625">
    <property type="protein sequence ID" value="OHT09969.1"/>
    <property type="molecule type" value="Genomic_DNA"/>
</dbReference>
<comment type="caution">
    <text evidence="1">The sequence shown here is derived from an EMBL/GenBank/DDBJ whole genome shotgun (WGS) entry which is preliminary data.</text>
</comment>
<dbReference type="AlphaFoldDB" id="A0A1J4KET1"/>
<evidence type="ECO:0000313" key="1">
    <source>
        <dbReference type="EMBL" id="OHT09969.1"/>
    </source>
</evidence>
<accession>A0A1J4KET1</accession>
<sequence>MTETRPLCVMETPYSTVAPCYIQFCLEVSDPSKVEVLCNRILAVAVAFHIQTDLDTKIIHLNHQKNEIYKIPEEISNMEDAIHWAMENACPNGSDRLATLSSSSKYIVYNVNHAFSDGGQMIRIVNAIQQEPFVAPEIHLPISILDPKRFKKQVEEAEPLFIDTRHISMTHFRPIENSKEDSHNFARLEIPVSSLPGYENGHLHRLTSSLLAAFLLATKAYSGYDNDGFGIRAAIDCRRYLDKENCDAWENGFHSGNIVIDCQSNPKTVGDLIEGLEKKLRDEINSEAWLGHTNYLLLPFLHPGDERYQNLPSIGLNLYLTQIGRYRISEPISDVMMNVQQMIPPETITLMSYSVDSGKSNVLHNHLIYGLTNNKHEDMMKYLELTHFAMLNQRYEMEIDAFIEQLKQHIK</sequence>